<dbReference type="SUPFAM" id="SSF50249">
    <property type="entry name" value="Nucleic acid-binding proteins"/>
    <property type="match status" value="1"/>
</dbReference>
<dbReference type="eggNOG" id="COG0629">
    <property type="taxonomic scope" value="Bacteria"/>
</dbReference>
<keyword evidence="6" id="KW-1185">Reference proteome</keyword>
<comment type="subunit">
    <text evidence="2">Homotetramer.</text>
</comment>
<organism evidence="5 6">
    <name type="scientific">Ferrimonas balearica (strain DSM 9799 / CCM 4581 / KCTC 23876 / PAT)</name>
    <dbReference type="NCBI Taxonomy" id="550540"/>
    <lineage>
        <taxon>Bacteria</taxon>
        <taxon>Pseudomonadati</taxon>
        <taxon>Pseudomonadota</taxon>
        <taxon>Gammaproteobacteria</taxon>
        <taxon>Alteromonadales</taxon>
        <taxon>Ferrimonadaceae</taxon>
        <taxon>Ferrimonas</taxon>
    </lineage>
</organism>
<keyword evidence="2" id="KW-0235">DNA replication</keyword>
<feature type="short sequence motif" description="Important for interaction with partner proteins" evidence="2">
    <location>
        <begin position="226"/>
        <end position="231"/>
    </location>
</feature>
<feature type="compositionally biased region" description="Acidic residues" evidence="4">
    <location>
        <begin position="220"/>
        <end position="231"/>
    </location>
</feature>
<dbReference type="InterPro" id="IPR000424">
    <property type="entry name" value="Primosome_PriB/ssb"/>
</dbReference>
<keyword evidence="2" id="KW-0233">DNA recombination</keyword>
<keyword evidence="2" id="KW-0234">DNA repair</keyword>
<dbReference type="InterPro" id="IPR012340">
    <property type="entry name" value="NA-bd_OB-fold"/>
</dbReference>
<feature type="DNA-binding region" evidence="2">
    <location>
        <begin position="53"/>
        <end position="59"/>
    </location>
</feature>
<keyword evidence="1 2" id="KW-0238">DNA-binding</keyword>
<accession>E1SN23</accession>
<comment type="function">
    <text evidence="2">Plays an important role in DNA replication, recombination and repair. Binds to ssDNA and to an array of partner proteins to recruit them to their sites of action during DNA metabolism.</text>
</comment>
<evidence type="ECO:0000256" key="1">
    <source>
        <dbReference type="ARBA" id="ARBA00023125"/>
    </source>
</evidence>
<evidence type="ECO:0000313" key="6">
    <source>
        <dbReference type="Proteomes" id="UP000006683"/>
    </source>
</evidence>
<proteinExistence type="inferred from homology"/>
<feature type="compositionally biased region" description="Gly residues" evidence="4">
    <location>
        <begin position="112"/>
        <end position="195"/>
    </location>
</feature>
<evidence type="ECO:0000256" key="2">
    <source>
        <dbReference type="HAMAP-Rule" id="MF_00984"/>
    </source>
</evidence>
<protein>
    <recommendedName>
        <fullName evidence="2 3">Single-stranded DNA-binding protein</fullName>
        <shortName evidence="2">SSB</shortName>
    </recommendedName>
</protein>
<dbReference type="GO" id="GO:0003697">
    <property type="term" value="F:single-stranded DNA binding"/>
    <property type="evidence" value="ECO:0007669"/>
    <property type="project" value="UniProtKB-UniRule"/>
</dbReference>
<dbReference type="Proteomes" id="UP000006683">
    <property type="component" value="Chromosome"/>
</dbReference>
<dbReference type="AlphaFoldDB" id="E1SN23"/>
<dbReference type="HAMAP" id="MF_00984">
    <property type="entry name" value="SSB"/>
    <property type="match status" value="1"/>
</dbReference>
<evidence type="ECO:0000256" key="4">
    <source>
        <dbReference type="SAM" id="MobiDB-lite"/>
    </source>
</evidence>
<dbReference type="PROSITE" id="PS50935">
    <property type="entry name" value="SSB"/>
    <property type="match status" value="1"/>
</dbReference>
<dbReference type="CDD" id="cd04496">
    <property type="entry name" value="SSB_OBF"/>
    <property type="match status" value="1"/>
</dbReference>
<dbReference type="HOGENOM" id="CLU_078758_0_1_6"/>
<feature type="region of interest" description="Disordered" evidence="4">
    <location>
        <begin position="108"/>
        <end position="231"/>
    </location>
</feature>
<dbReference type="PANTHER" id="PTHR10302:SF27">
    <property type="entry name" value="SINGLE-STRANDED DNA-BINDING PROTEIN"/>
    <property type="match status" value="1"/>
</dbReference>
<dbReference type="GO" id="GO:0006260">
    <property type="term" value="P:DNA replication"/>
    <property type="evidence" value="ECO:0007669"/>
    <property type="project" value="UniProtKB-UniRule"/>
</dbReference>
<dbReference type="Pfam" id="PF00436">
    <property type="entry name" value="SSB"/>
    <property type="match status" value="1"/>
</dbReference>
<dbReference type="KEGG" id="fbl:Fbal_3483"/>
<dbReference type="GO" id="GO:0009295">
    <property type="term" value="C:nucleoid"/>
    <property type="evidence" value="ECO:0007669"/>
    <property type="project" value="TreeGrafter"/>
</dbReference>
<dbReference type="GeneID" id="67183693"/>
<sequence length="231" mass="24032">MAGGINKVILVGNLGQDPEVRYMPNGNAVANITVATSESWKDQQGQRQERTEWHRVVLFRRLGEIAGEYLKKGAKVYIEGKLQTRKWQDQNGQDRYTTEIVADQMQMLDSRGGQGGGNFGGGQQGGGNFGGGQQSGGNFGGGQQSGGNFGGGQQSGGNFSGGQQSGGNFSGGQQSGGNFSGGQQSGGNFSGGQQSGGQSRPAQQSAPAQSQGGNQNFTPDLDEGWDDDIPF</sequence>
<dbReference type="OrthoDB" id="9809878at2"/>
<feature type="compositionally biased region" description="Low complexity" evidence="4">
    <location>
        <begin position="196"/>
        <end position="215"/>
    </location>
</feature>
<dbReference type="NCBIfam" id="TIGR00621">
    <property type="entry name" value="ssb"/>
    <property type="match status" value="1"/>
</dbReference>
<reference evidence="5 6" key="1">
    <citation type="journal article" date="2010" name="Stand. Genomic Sci.">
        <title>Complete genome sequence of Ferrimonas balearica type strain (PAT).</title>
        <authorList>
            <person name="Nolan M."/>
            <person name="Sikorski J."/>
            <person name="Davenport K."/>
            <person name="Lucas S."/>
            <person name="Glavina Del Rio T."/>
            <person name="Tice H."/>
            <person name="Cheng J."/>
            <person name="Goodwin L."/>
            <person name="Pitluck S."/>
            <person name="Liolios K."/>
            <person name="Ivanova N."/>
            <person name="Mavromatis K."/>
            <person name="Ovchinnikova G."/>
            <person name="Pati A."/>
            <person name="Chen A."/>
            <person name="Palaniappan K."/>
            <person name="Land M."/>
            <person name="Hauser L."/>
            <person name="Chang Y."/>
            <person name="Jeffries C."/>
            <person name="Tapia R."/>
            <person name="Brettin T."/>
            <person name="Detter J."/>
            <person name="Han C."/>
            <person name="Yasawong M."/>
            <person name="Rohde M."/>
            <person name="Tindall B."/>
            <person name="Goker M."/>
            <person name="Woyke T."/>
            <person name="Bristow J."/>
            <person name="Eisen J."/>
            <person name="Markowitz V."/>
            <person name="Hugenholtz P."/>
            <person name="Kyrpides N."/>
            <person name="Klenk H."/>
            <person name="Lapidus A."/>
        </authorList>
    </citation>
    <scope>NUCLEOTIDE SEQUENCE [LARGE SCALE GENOMIC DNA]</scope>
    <source>
        <strain evidence="6">DSM 9799 / CCM 4581 / KCTC 23876 / PAT</strain>
    </source>
</reference>
<evidence type="ECO:0000313" key="5">
    <source>
        <dbReference type="EMBL" id="ADN77681.1"/>
    </source>
</evidence>
<gene>
    <name evidence="5" type="ordered locus">Fbal_3483</name>
</gene>
<dbReference type="GO" id="GO:0006281">
    <property type="term" value="P:DNA repair"/>
    <property type="evidence" value="ECO:0007669"/>
    <property type="project" value="UniProtKB-UniRule"/>
</dbReference>
<name>E1SN23_FERBD</name>
<dbReference type="InterPro" id="IPR011344">
    <property type="entry name" value="ssDNA-bd"/>
</dbReference>
<dbReference type="RefSeq" id="WP_013346987.1">
    <property type="nucleotide sequence ID" value="NC_014541.1"/>
</dbReference>
<dbReference type="PANTHER" id="PTHR10302">
    <property type="entry name" value="SINGLE-STRANDED DNA-BINDING PROTEIN"/>
    <property type="match status" value="1"/>
</dbReference>
<dbReference type="GO" id="GO:0006310">
    <property type="term" value="P:DNA recombination"/>
    <property type="evidence" value="ECO:0007669"/>
    <property type="project" value="UniProtKB-UniRule"/>
</dbReference>
<evidence type="ECO:0000256" key="3">
    <source>
        <dbReference type="RuleBase" id="RU000524"/>
    </source>
</evidence>
<dbReference type="STRING" id="550540.Fbal_3483"/>
<dbReference type="EMBL" id="CP002209">
    <property type="protein sequence ID" value="ADN77681.1"/>
    <property type="molecule type" value="Genomic_DNA"/>
</dbReference>
<keyword evidence="2" id="KW-0227">DNA damage</keyword>
<dbReference type="Gene3D" id="2.40.50.140">
    <property type="entry name" value="Nucleic acid-binding proteins"/>
    <property type="match status" value="1"/>
</dbReference>